<reference evidence="3" key="1">
    <citation type="submission" date="2016-10" db="EMBL/GenBank/DDBJ databases">
        <authorList>
            <person name="Varghese N."/>
            <person name="Submissions S."/>
        </authorList>
    </citation>
    <scope>NUCLEOTIDE SEQUENCE [LARGE SCALE GENOMIC DNA]</scope>
    <source>
        <strain evidence="3">CGMCC 4.3504</strain>
    </source>
</reference>
<dbReference type="EMBL" id="FMZK01000022">
    <property type="protein sequence ID" value="SDE24521.1"/>
    <property type="molecule type" value="Genomic_DNA"/>
</dbReference>
<dbReference type="STRING" id="67344.SAMN05216505_12238"/>
<accession>A0A1G7BBX7</accession>
<dbReference type="RefSeq" id="WP_139058293.1">
    <property type="nucleotide sequence ID" value="NZ_FMZK01000022.1"/>
</dbReference>
<keyword evidence="1" id="KW-0812">Transmembrane</keyword>
<proteinExistence type="predicted"/>
<evidence type="ECO:0000313" key="2">
    <source>
        <dbReference type="EMBL" id="SDE24521.1"/>
    </source>
</evidence>
<keyword evidence="1" id="KW-0472">Membrane</keyword>
<name>A0A1G7BBX7_9ACTN</name>
<evidence type="ECO:0000313" key="3">
    <source>
        <dbReference type="Proteomes" id="UP000182100"/>
    </source>
</evidence>
<protein>
    <submittedName>
        <fullName evidence="2">Uncharacterized protein</fullName>
    </submittedName>
</protein>
<dbReference type="AlphaFoldDB" id="A0A1G7BBX7"/>
<feature type="transmembrane region" description="Helical" evidence="1">
    <location>
        <begin position="139"/>
        <end position="160"/>
    </location>
</feature>
<keyword evidence="1" id="KW-1133">Transmembrane helix</keyword>
<organism evidence="2 3">
    <name type="scientific">Streptomyces prasinopilosus</name>
    <dbReference type="NCBI Taxonomy" id="67344"/>
    <lineage>
        <taxon>Bacteria</taxon>
        <taxon>Bacillati</taxon>
        <taxon>Actinomycetota</taxon>
        <taxon>Actinomycetes</taxon>
        <taxon>Kitasatosporales</taxon>
        <taxon>Streptomycetaceae</taxon>
        <taxon>Streptomyces</taxon>
    </lineage>
</organism>
<gene>
    <name evidence="2" type="ORF">SAMN05216505_12238</name>
</gene>
<evidence type="ECO:0000256" key="1">
    <source>
        <dbReference type="SAM" id="Phobius"/>
    </source>
</evidence>
<keyword evidence="3" id="KW-1185">Reference proteome</keyword>
<dbReference type="Proteomes" id="UP000182100">
    <property type="component" value="Unassembled WGS sequence"/>
</dbReference>
<sequence>MSCPDCAGDGKVRHEHCAGTGRTVEWTEGVITQTPRTDKVRLPEPGVLPWARKLADQYATWTPTALADNDPLRTRVQKDFGSALKPLLRPHPQEVARRTELRYARFAKVALDEHPHRLYYVFPTPSRPKVVVRPSPKRIWQIAGIVTGVLLLMIFVNRIIA</sequence>